<dbReference type="AlphaFoldDB" id="A0A285SHH3"/>
<dbReference type="PANTHER" id="PTHR24045:SF0">
    <property type="entry name" value="N-ACETYLGLUCOSAMINE-1-PHOSPHOTRANSFERASE SUBUNITS ALPHA_BETA"/>
    <property type="match status" value="1"/>
</dbReference>
<accession>A0A285SHH3</accession>
<feature type="domain" description="Stealth protein CR2 conserved region 2" evidence="4">
    <location>
        <begin position="53"/>
        <end position="154"/>
    </location>
</feature>
<dbReference type="InterPro" id="IPR021520">
    <property type="entry name" value="Stealth_CR2"/>
</dbReference>
<dbReference type="Proteomes" id="UP000219331">
    <property type="component" value="Unassembled WGS sequence"/>
</dbReference>
<proteinExistence type="inferred from homology"/>
<dbReference type="GO" id="GO:0016772">
    <property type="term" value="F:transferase activity, transferring phosphorus-containing groups"/>
    <property type="evidence" value="ECO:0007669"/>
    <property type="project" value="InterPro"/>
</dbReference>
<evidence type="ECO:0000259" key="4">
    <source>
        <dbReference type="Pfam" id="PF11380"/>
    </source>
</evidence>
<dbReference type="EMBL" id="OBML01000005">
    <property type="protein sequence ID" value="SOC07357.1"/>
    <property type="molecule type" value="Genomic_DNA"/>
</dbReference>
<feature type="domain" description="Stealth protein CR3 conserved region 3" evidence="5">
    <location>
        <begin position="202"/>
        <end position="250"/>
    </location>
</feature>
<dbReference type="InterPro" id="IPR047141">
    <property type="entry name" value="Stealth"/>
</dbReference>
<reference evidence="6 7" key="1">
    <citation type="submission" date="2017-08" db="EMBL/GenBank/DDBJ databases">
        <authorList>
            <person name="de Groot N.N."/>
        </authorList>
    </citation>
    <scope>NUCLEOTIDE SEQUENCE [LARGE SCALE GENOMIC DNA]</scope>
    <source>
        <strain evidence="6 7">USBA 352</strain>
    </source>
</reference>
<evidence type="ECO:0000256" key="3">
    <source>
        <dbReference type="ARBA" id="ARBA00023169"/>
    </source>
</evidence>
<dbReference type="STRING" id="538381.GCA_001696535_01870"/>
<dbReference type="PANTHER" id="PTHR24045">
    <property type="match status" value="1"/>
</dbReference>
<protein>
    <submittedName>
        <fullName evidence="6">Stealth protein CR3, conserved region 3</fullName>
    </submittedName>
</protein>
<dbReference type="GO" id="GO:0000271">
    <property type="term" value="P:polysaccharide biosynthetic process"/>
    <property type="evidence" value="ECO:0007669"/>
    <property type="project" value="UniProtKB-KW"/>
</dbReference>
<dbReference type="Pfam" id="PF17102">
    <property type="entry name" value="Stealth_CR3"/>
    <property type="match status" value="1"/>
</dbReference>
<keyword evidence="3" id="KW-0270">Exopolysaccharide synthesis</keyword>
<dbReference type="Pfam" id="PF11380">
    <property type="entry name" value="Stealth_CR2"/>
    <property type="match status" value="1"/>
</dbReference>
<dbReference type="RefSeq" id="WP_176522074.1">
    <property type="nucleotide sequence ID" value="NZ_OBML01000005.1"/>
</dbReference>
<evidence type="ECO:0000256" key="2">
    <source>
        <dbReference type="ARBA" id="ARBA00022679"/>
    </source>
</evidence>
<organism evidence="6 7">
    <name type="scientific">Stappia indica</name>
    <dbReference type="NCBI Taxonomy" id="538381"/>
    <lineage>
        <taxon>Bacteria</taxon>
        <taxon>Pseudomonadati</taxon>
        <taxon>Pseudomonadota</taxon>
        <taxon>Alphaproteobacteria</taxon>
        <taxon>Hyphomicrobiales</taxon>
        <taxon>Stappiaceae</taxon>
        <taxon>Stappia</taxon>
    </lineage>
</organism>
<comment type="similarity">
    <text evidence="1">Belongs to the stealth family.</text>
</comment>
<evidence type="ECO:0000313" key="7">
    <source>
        <dbReference type="Proteomes" id="UP000219331"/>
    </source>
</evidence>
<sequence length="329" mass="37219">MIAATGRGQAEDKGETVDIVYTWVDDSFPGYRELLATHAGTAHDSNPNRTRDNLELLRYSLRSLDAHVPFARKIYLLSCRPQIPAWLDTDHPDLVVVHHDDIMAPEILPTFNSFAIVSHLAKLPGLSRTFLYFEDDMLAFSPLKLADFREPDGRAKAFLTGKASPVLAGLDPERASPWNLAMANANRLLEQRFGPGRRRYLAHGPQLIDAALFEEMCEEFREVIEATRASRFRAGHNVPPEYLYPHFAAESGHAHAVSPAETRRAMGYASLENFLPWTFAQLRYLEWAKPLAVTLNDSFGTAPNPRVVAHMRRTLERWFPVPSRFEKRG</sequence>
<evidence type="ECO:0000259" key="5">
    <source>
        <dbReference type="Pfam" id="PF17102"/>
    </source>
</evidence>
<keyword evidence="7" id="KW-1185">Reference proteome</keyword>
<dbReference type="InterPro" id="IPR031357">
    <property type="entry name" value="Stealth_CR3"/>
</dbReference>
<evidence type="ECO:0000313" key="6">
    <source>
        <dbReference type="EMBL" id="SOC07357.1"/>
    </source>
</evidence>
<evidence type="ECO:0000256" key="1">
    <source>
        <dbReference type="ARBA" id="ARBA00007583"/>
    </source>
</evidence>
<keyword evidence="2" id="KW-0808">Transferase</keyword>
<name>A0A285SHH3_9HYPH</name>
<gene>
    <name evidence="6" type="ORF">SAMN05421512_105350</name>
</gene>